<gene>
    <name evidence="2" type="ORF">CLV75_2132</name>
</gene>
<dbReference type="RefSeq" id="WP_010442673.1">
    <property type="nucleotide sequence ID" value="NZ_AEYW01000018.1"/>
</dbReference>
<dbReference type="NCBIfam" id="NF040521">
    <property type="entry name" value="C45_proenzyme"/>
    <property type="match status" value="1"/>
</dbReference>
<keyword evidence="2" id="KW-0378">Hydrolase</keyword>
<protein>
    <submittedName>
        <fullName evidence="2">Putative choloylglycine hydrolase</fullName>
    </submittedName>
</protein>
<name>A0A497ZP31_9RHOB</name>
<dbReference type="InterPro" id="IPR029055">
    <property type="entry name" value="Ntn_hydrolases_N"/>
</dbReference>
<evidence type="ECO:0000313" key="3">
    <source>
        <dbReference type="Proteomes" id="UP000271700"/>
    </source>
</evidence>
<dbReference type="Pfam" id="PF03417">
    <property type="entry name" value="AAT"/>
    <property type="match status" value="1"/>
</dbReference>
<dbReference type="GO" id="GO:0016787">
    <property type="term" value="F:hydrolase activity"/>
    <property type="evidence" value="ECO:0007669"/>
    <property type="project" value="UniProtKB-KW"/>
</dbReference>
<dbReference type="Proteomes" id="UP000271700">
    <property type="component" value="Unassembled WGS sequence"/>
</dbReference>
<organism evidence="2 3">
    <name type="scientific">Ruegeria conchae</name>
    <dbReference type="NCBI Taxonomy" id="981384"/>
    <lineage>
        <taxon>Bacteria</taxon>
        <taxon>Pseudomonadati</taxon>
        <taxon>Pseudomonadota</taxon>
        <taxon>Alphaproteobacteria</taxon>
        <taxon>Rhodobacterales</taxon>
        <taxon>Roseobacteraceae</taxon>
        <taxon>Ruegeria</taxon>
    </lineage>
</organism>
<dbReference type="STRING" id="981384.GCA_000192475_01041"/>
<evidence type="ECO:0000259" key="1">
    <source>
        <dbReference type="Pfam" id="PF03417"/>
    </source>
</evidence>
<evidence type="ECO:0000313" key="2">
    <source>
        <dbReference type="EMBL" id="RLK08455.1"/>
    </source>
</evidence>
<sequence length="330" mass="37318">MTLVFRSIDEAQPGPKLAGLFAEYWPAYRKWWAQEGYSARPTYRECLRALEQHMPEIMPLYEEVVELVGGSDSQARFLSFYCPPKYLSGCSQAVWRGKTPILVRNYDYHPKTFDAALLRTRWGERGVIGMSDGVLGLLDGINDAGLTVSLTFGGRREVGEGFGVPLILRYVLQTCETTAEAVECLSRIPCHMSYNVTVLDAKYNHGTVFLAPDRHPQISDVPVATNHQGQVEWSKHARFTATLERERFLLNRLNQHPESEKRFIDAFLRPPLYSTAFSSGFGTLYTAVYRPATKQLQLVWPGTSWDLSFSNFSEGKVSLKLPKAEAEVTY</sequence>
<dbReference type="OrthoDB" id="8617387at2"/>
<reference evidence="2 3" key="1">
    <citation type="submission" date="2018-10" db="EMBL/GenBank/DDBJ databases">
        <title>Genomic Encyclopedia of Archaeal and Bacterial Type Strains, Phase II (KMG-II): from individual species to whole genera.</title>
        <authorList>
            <person name="Goeker M."/>
        </authorList>
    </citation>
    <scope>NUCLEOTIDE SEQUENCE [LARGE SCALE GENOMIC DNA]</scope>
    <source>
        <strain evidence="2 3">DSM 29317</strain>
    </source>
</reference>
<dbReference type="AlphaFoldDB" id="A0A497ZP31"/>
<dbReference type="Gene3D" id="3.60.60.10">
    <property type="entry name" value="Penicillin V Acylase, Chain A"/>
    <property type="match status" value="1"/>
</dbReference>
<dbReference type="EMBL" id="RCCT01000002">
    <property type="protein sequence ID" value="RLK08455.1"/>
    <property type="molecule type" value="Genomic_DNA"/>
</dbReference>
<dbReference type="InterPro" id="IPR005079">
    <property type="entry name" value="Peptidase_C45_hydrolase"/>
</dbReference>
<proteinExistence type="predicted"/>
<comment type="caution">
    <text evidence="2">The sequence shown here is derived from an EMBL/GenBank/DDBJ whole genome shotgun (WGS) entry which is preliminary data.</text>
</comment>
<dbReference type="InterPro" id="IPR047794">
    <property type="entry name" value="C45_proenzyme-like"/>
</dbReference>
<keyword evidence="3" id="KW-1185">Reference proteome</keyword>
<dbReference type="SUPFAM" id="SSF56235">
    <property type="entry name" value="N-terminal nucleophile aminohydrolases (Ntn hydrolases)"/>
    <property type="match status" value="1"/>
</dbReference>
<feature type="domain" description="Peptidase C45 hydrolase" evidence="1">
    <location>
        <begin position="97"/>
        <end position="304"/>
    </location>
</feature>
<accession>A0A497ZP31</accession>